<proteinExistence type="predicted"/>
<name>A0A0F9DSY8_9ZZZZ</name>
<sequence length="163" mass="18172">PGMWERIQEELMLIEMERIRVQEEAAAEQAAQLRRTTELQYATSPIDYVAYEMYKRELEEGGWEPMGDVQSDEDIQAMMAQLVGGVGSLVGEFGVELPTAGQWSRSQFQDVAQSERDILSSFLRAGVETPGGADVTIDPGDYFRRMAEGFVPTLAGAGPTRYR</sequence>
<organism evidence="1">
    <name type="scientific">marine sediment metagenome</name>
    <dbReference type="NCBI Taxonomy" id="412755"/>
    <lineage>
        <taxon>unclassified sequences</taxon>
        <taxon>metagenomes</taxon>
        <taxon>ecological metagenomes</taxon>
    </lineage>
</organism>
<dbReference type="EMBL" id="LAZR01037965">
    <property type="protein sequence ID" value="KKL20776.1"/>
    <property type="molecule type" value="Genomic_DNA"/>
</dbReference>
<dbReference type="AlphaFoldDB" id="A0A0F9DSY8"/>
<accession>A0A0F9DSY8</accession>
<reference evidence="1" key="1">
    <citation type="journal article" date="2015" name="Nature">
        <title>Complex archaea that bridge the gap between prokaryotes and eukaryotes.</title>
        <authorList>
            <person name="Spang A."/>
            <person name="Saw J.H."/>
            <person name="Jorgensen S.L."/>
            <person name="Zaremba-Niedzwiedzka K."/>
            <person name="Martijn J."/>
            <person name="Lind A.E."/>
            <person name="van Eijk R."/>
            <person name="Schleper C."/>
            <person name="Guy L."/>
            <person name="Ettema T.J."/>
        </authorList>
    </citation>
    <scope>NUCLEOTIDE SEQUENCE</scope>
</reference>
<evidence type="ECO:0000313" key="1">
    <source>
        <dbReference type="EMBL" id="KKL20776.1"/>
    </source>
</evidence>
<protein>
    <submittedName>
        <fullName evidence="1">Uncharacterized protein</fullName>
    </submittedName>
</protein>
<feature type="non-terminal residue" evidence="1">
    <location>
        <position position="1"/>
    </location>
</feature>
<comment type="caution">
    <text evidence="1">The sequence shown here is derived from an EMBL/GenBank/DDBJ whole genome shotgun (WGS) entry which is preliminary data.</text>
</comment>
<gene>
    <name evidence="1" type="ORF">LCGC14_2452060</name>
</gene>